<reference evidence="2 3" key="1">
    <citation type="submission" date="2017-08" db="EMBL/GenBank/DDBJ databases">
        <title>Infants hospitalized years apart are colonized by the same room-sourced microbial strains.</title>
        <authorList>
            <person name="Brooks B."/>
            <person name="Olm M.R."/>
            <person name="Firek B.A."/>
            <person name="Baker R."/>
            <person name="Thomas B.C."/>
            <person name="Morowitz M.J."/>
            <person name="Banfield J.F."/>
        </authorList>
    </citation>
    <scope>NUCLEOTIDE SEQUENCE [LARGE SCALE GENOMIC DNA]</scope>
    <source>
        <strain evidence="2">S2_003_000_R2_11</strain>
    </source>
</reference>
<gene>
    <name evidence="2" type="ORF">DI533_00385</name>
</gene>
<name>A0A2W5UMU9_CERSP</name>
<dbReference type="EMBL" id="QFQS01000001">
    <property type="protein sequence ID" value="PZQ99200.1"/>
    <property type="molecule type" value="Genomic_DNA"/>
</dbReference>
<sequence>MKSQKSTGESAEAIAARQRERRLSEIDALSTTQEAAADLDTDLRSIYGLRKLRNQASAPVPTTTTKPIAPVAVDRSTAGTHAAAASKNPVLWLSSLRPQQLQNGQNR</sequence>
<dbReference type="Proteomes" id="UP000248975">
    <property type="component" value="Unassembled WGS sequence"/>
</dbReference>
<dbReference type="AlphaFoldDB" id="A0A2W5UMU9"/>
<accession>A0A2W5UMU9</accession>
<evidence type="ECO:0000256" key="1">
    <source>
        <dbReference type="SAM" id="MobiDB-lite"/>
    </source>
</evidence>
<protein>
    <submittedName>
        <fullName evidence="2">Uncharacterized protein</fullName>
    </submittedName>
</protein>
<feature type="region of interest" description="Disordered" evidence="1">
    <location>
        <begin position="1"/>
        <end position="20"/>
    </location>
</feature>
<evidence type="ECO:0000313" key="2">
    <source>
        <dbReference type="EMBL" id="PZQ99200.1"/>
    </source>
</evidence>
<proteinExistence type="predicted"/>
<comment type="caution">
    <text evidence="2">The sequence shown here is derived from an EMBL/GenBank/DDBJ whole genome shotgun (WGS) entry which is preliminary data.</text>
</comment>
<organism evidence="2 3">
    <name type="scientific">Cereibacter sphaeroides</name>
    <name type="common">Rhodobacter sphaeroides</name>
    <dbReference type="NCBI Taxonomy" id="1063"/>
    <lineage>
        <taxon>Bacteria</taxon>
        <taxon>Pseudomonadati</taxon>
        <taxon>Pseudomonadota</taxon>
        <taxon>Alphaproteobacteria</taxon>
        <taxon>Rhodobacterales</taxon>
        <taxon>Paracoccaceae</taxon>
        <taxon>Cereibacter</taxon>
    </lineage>
</organism>
<evidence type="ECO:0000313" key="3">
    <source>
        <dbReference type="Proteomes" id="UP000248975"/>
    </source>
</evidence>